<organism evidence="2 3">
    <name type="scientific">Marasmius crinis-equi</name>
    <dbReference type="NCBI Taxonomy" id="585013"/>
    <lineage>
        <taxon>Eukaryota</taxon>
        <taxon>Fungi</taxon>
        <taxon>Dikarya</taxon>
        <taxon>Basidiomycota</taxon>
        <taxon>Agaricomycotina</taxon>
        <taxon>Agaricomycetes</taxon>
        <taxon>Agaricomycetidae</taxon>
        <taxon>Agaricales</taxon>
        <taxon>Marasmiineae</taxon>
        <taxon>Marasmiaceae</taxon>
        <taxon>Marasmius</taxon>
    </lineage>
</organism>
<comment type="caution">
    <text evidence="2">The sequence shown here is derived from an EMBL/GenBank/DDBJ whole genome shotgun (WGS) entry which is preliminary data.</text>
</comment>
<feature type="compositionally biased region" description="Polar residues" evidence="1">
    <location>
        <begin position="454"/>
        <end position="468"/>
    </location>
</feature>
<protein>
    <submittedName>
        <fullName evidence="2">SERTA domain-containing protein 3</fullName>
    </submittedName>
</protein>
<feature type="region of interest" description="Disordered" evidence="1">
    <location>
        <begin position="355"/>
        <end position="649"/>
    </location>
</feature>
<accession>A0ABR3EWW9</accession>
<evidence type="ECO:0000256" key="1">
    <source>
        <dbReference type="SAM" id="MobiDB-lite"/>
    </source>
</evidence>
<proteinExistence type="predicted"/>
<feature type="compositionally biased region" description="Gly residues" evidence="1">
    <location>
        <begin position="410"/>
        <end position="420"/>
    </location>
</feature>
<dbReference type="Proteomes" id="UP001465976">
    <property type="component" value="Unassembled WGS sequence"/>
</dbReference>
<dbReference type="EMBL" id="JBAHYK010001592">
    <property type="protein sequence ID" value="KAL0567420.1"/>
    <property type="molecule type" value="Genomic_DNA"/>
</dbReference>
<gene>
    <name evidence="2" type="primary">RBT1_38</name>
    <name evidence="2" type="ORF">V5O48_014581</name>
</gene>
<feature type="compositionally biased region" description="Low complexity" evidence="1">
    <location>
        <begin position="395"/>
        <end position="409"/>
    </location>
</feature>
<feature type="compositionally biased region" description="Basic and acidic residues" evidence="1">
    <location>
        <begin position="69"/>
        <end position="132"/>
    </location>
</feature>
<feature type="region of interest" description="Disordered" evidence="1">
    <location>
        <begin position="57"/>
        <end position="190"/>
    </location>
</feature>
<feature type="compositionally biased region" description="Polar residues" evidence="1">
    <location>
        <begin position="596"/>
        <end position="605"/>
    </location>
</feature>
<feature type="region of interest" description="Disordered" evidence="1">
    <location>
        <begin position="207"/>
        <end position="241"/>
    </location>
</feature>
<sequence length="838" mass="93344">MPNRPTFTGQRAEFLAKKGPEYAKARENGTHKDVVAMVQHQFLLRWPIGSENVDLTEDELESFDNDAPLPERPDPKERRSDFKSDEEFKEAERSWKQYNKDVTTRKRQIEDRLKSDYSKEHAPAMKKGDKHPFTPLLNQLSYGKKEAQKGKPRKQSAEQAWADANKSYLDAVHDKQKQEEASKHPDLPAPAVYNKVLREEFAKLSEEEQKEWQERSQTEHATGVKDWKEKQNAKPSEKPEDRQACINRLNEFCMPILEGIAERTGWCCSLLLGGPEPRDGGRLNMIALHAGKPTSGPVKMQFGRSELHAWREGFFPVFSRHLKKVFTMEECRARALPSDYTLDGEVQADGEEVLRWREPENEGQGQGGKANGKETEGQSKEGDMENEKDEKSKKVGQSKGSSQSSKKLGAGTGKAKGGGSKSKRQDGKSGEATAEESMDDDEDEDEDDIDKITVTRSSPPRTRGSNRQSASSAASVTPSSPLREIEPCRTPVSPVNRSQSPFIAPAVSPSPDWARISPMPPSSANHSPICQSGTPDPNRTSRTPSPVPSLSERREATPSPAPNRSPSPLPEAGRPSIQRKTDEIQPPPLASKRRQTGGTHSSEPASGQKRKNNVPSDSEAASKKRRVEKPVEEPSANDITQEPFPELPEGVSGDAKFYARQALALFQREEAKKLSGWTSMVRDWLEHERQGEFDAKKSRGKLSTQGRPKWVGDWVQRARNPEYRPDDKASNNVTKLLTDWWAWWASLQPKWRAFSGEKRPLASNEYTEGSWDSIRAIGPNGLTSVIAPLVHAASVLEGSPSTGTGRDRKTREGLEVDLQRAVDDVAHVLGRLLATSNT</sequence>
<feature type="compositionally biased region" description="Basic and acidic residues" evidence="1">
    <location>
        <begin position="171"/>
        <end position="186"/>
    </location>
</feature>
<feature type="compositionally biased region" description="Basic and acidic residues" evidence="1">
    <location>
        <begin position="371"/>
        <end position="393"/>
    </location>
</feature>
<keyword evidence="3" id="KW-1185">Reference proteome</keyword>
<name>A0ABR3EWW9_9AGAR</name>
<evidence type="ECO:0000313" key="3">
    <source>
        <dbReference type="Proteomes" id="UP001465976"/>
    </source>
</evidence>
<feature type="compositionally biased region" description="Acidic residues" evidence="1">
    <location>
        <begin position="433"/>
        <end position="449"/>
    </location>
</feature>
<feature type="compositionally biased region" description="Low complexity" evidence="1">
    <location>
        <begin position="469"/>
        <end position="481"/>
    </location>
</feature>
<evidence type="ECO:0000313" key="2">
    <source>
        <dbReference type="EMBL" id="KAL0567420.1"/>
    </source>
</evidence>
<reference evidence="2 3" key="1">
    <citation type="submission" date="2024-02" db="EMBL/GenBank/DDBJ databases">
        <title>A draft genome for the cacao thread blight pathogen Marasmius crinis-equi.</title>
        <authorList>
            <person name="Cohen S.P."/>
            <person name="Baruah I.K."/>
            <person name="Amoako-Attah I."/>
            <person name="Bukari Y."/>
            <person name="Meinhardt L.W."/>
            <person name="Bailey B.A."/>
        </authorList>
    </citation>
    <scope>NUCLEOTIDE SEQUENCE [LARGE SCALE GENOMIC DNA]</scope>
    <source>
        <strain evidence="2 3">GH-76</strain>
    </source>
</reference>
<feature type="compositionally biased region" description="Polar residues" evidence="1">
    <location>
        <begin position="522"/>
        <end position="544"/>
    </location>
</feature>
<feature type="compositionally biased region" description="Pro residues" evidence="1">
    <location>
        <begin position="559"/>
        <end position="569"/>
    </location>
</feature>